<evidence type="ECO:0000259" key="2">
    <source>
        <dbReference type="Pfam" id="PF09925"/>
    </source>
</evidence>
<sequence length="348" mass="39300">MDLETVDDHFHTIENVDDIPLNRPVLHLLAKNSKLNATELQVGYQNSSLYPSPKEWLSIAYRFFLSAGLLLFLSGIIFFFAYNWGSLHKFAKLGLVQVGMLGLAIALLVFKPSEFVLKLGLTAISVLVGIAFAVFGQIYQTGADAYDFFLGWTLFVSAWVAIASFPFLWFFYLLLINLTIVLYLTQVQMYDDGDVLGLVVAFLNAIALSIWEYAIKGNRSNWVHGLLTKIIGAVILYALTIVMVWIIFDDRRSMGLSFVSVLFYFGVIIGGSWYYIKKGKEIGFTAMIAISILVVGNAWVIYLFDNIFEEGLFLLLSIGNIGLTMFLVKKLVQLNKQWNLETKENRRV</sequence>
<organism evidence="3">
    <name type="scientific">uncultured Aureispira sp</name>
    <dbReference type="NCBI Taxonomy" id="1331704"/>
    <lineage>
        <taxon>Bacteria</taxon>
        <taxon>Pseudomonadati</taxon>
        <taxon>Bacteroidota</taxon>
        <taxon>Saprospiria</taxon>
        <taxon>Saprospirales</taxon>
        <taxon>Saprospiraceae</taxon>
        <taxon>Aureispira</taxon>
        <taxon>environmental samples</taxon>
    </lineage>
</organism>
<feature type="transmembrane region" description="Helical" evidence="1">
    <location>
        <begin position="93"/>
        <end position="110"/>
    </location>
</feature>
<keyword evidence="1" id="KW-1133">Transmembrane helix</keyword>
<feature type="transmembrane region" description="Helical" evidence="1">
    <location>
        <begin position="283"/>
        <end position="304"/>
    </location>
</feature>
<dbReference type="AlphaFoldDB" id="A0A6S6TTW4"/>
<name>A0A6S6TTW4_9BACT</name>
<feature type="transmembrane region" description="Helical" evidence="1">
    <location>
        <begin position="116"/>
        <end position="136"/>
    </location>
</feature>
<feature type="transmembrane region" description="Helical" evidence="1">
    <location>
        <begin position="310"/>
        <end position="328"/>
    </location>
</feature>
<feature type="transmembrane region" description="Helical" evidence="1">
    <location>
        <begin position="59"/>
        <end position="81"/>
    </location>
</feature>
<feature type="domain" description="DUF2157" evidence="2">
    <location>
        <begin position="43"/>
        <end position="169"/>
    </location>
</feature>
<proteinExistence type="predicted"/>
<feature type="transmembrane region" description="Helical" evidence="1">
    <location>
        <begin position="148"/>
        <end position="175"/>
    </location>
</feature>
<protein>
    <submittedName>
        <fullName evidence="3">Membrane protein DUF2157</fullName>
    </submittedName>
</protein>
<dbReference type="EMBL" id="CACVAQ010000320">
    <property type="protein sequence ID" value="CAA6822824.1"/>
    <property type="molecule type" value="Genomic_DNA"/>
</dbReference>
<feature type="transmembrane region" description="Helical" evidence="1">
    <location>
        <begin position="195"/>
        <end position="214"/>
    </location>
</feature>
<feature type="transmembrane region" description="Helical" evidence="1">
    <location>
        <begin position="254"/>
        <end position="276"/>
    </location>
</feature>
<dbReference type="Pfam" id="PF09925">
    <property type="entry name" value="DUF2157"/>
    <property type="match status" value="1"/>
</dbReference>
<feature type="transmembrane region" description="Helical" evidence="1">
    <location>
        <begin position="226"/>
        <end position="248"/>
    </location>
</feature>
<accession>A0A6S6TTW4</accession>
<keyword evidence="1" id="KW-0472">Membrane</keyword>
<dbReference type="InterPro" id="IPR018677">
    <property type="entry name" value="DUF2157"/>
</dbReference>
<evidence type="ECO:0000256" key="1">
    <source>
        <dbReference type="SAM" id="Phobius"/>
    </source>
</evidence>
<reference evidence="3" key="1">
    <citation type="submission" date="2020-01" db="EMBL/GenBank/DDBJ databases">
        <authorList>
            <person name="Meier V. D."/>
            <person name="Meier V D."/>
        </authorList>
    </citation>
    <scope>NUCLEOTIDE SEQUENCE</scope>
    <source>
        <strain evidence="3">HLG_WM_MAG_10</strain>
    </source>
</reference>
<gene>
    <name evidence="3" type="ORF">HELGO_WM18954</name>
</gene>
<keyword evidence="1" id="KW-0812">Transmembrane</keyword>
<evidence type="ECO:0000313" key="3">
    <source>
        <dbReference type="EMBL" id="CAA6822824.1"/>
    </source>
</evidence>